<keyword evidence="9 10" id="KW-0998">Cell outer membrane</keyword>
<feature type="domain" description="TonB-dependent receptor-like beta-barrel" evidence="12">
    <location>
        <begin position="255"/>
        <end position="623"/>
    </location>
</feature>
<keyword evidence="4 10" id="KW-0812">Transmembrane</keyword>
<evidence type="ECO:0000256" key="1">
    <source>
        <dbReference type="ARBA" id="ARBA00004571"/>
    </source>
</evidence>
<comment type="subcellular location">
    <subcellularLocation>
        <location evidence="1 10">Cell outer membrane</location>
        <topology evidence="1 10">Multi-pass membrane protein</topology>
    </subcellularLocation>
</comment>
<dbReference type="SUPFAM" id="SSF56935">
    <property type="entry name" value="Porins"/>
    <property type="match status" value="1"/>
</dbReference>
<evidence type="ECO:0000256" key="3">
    <source>
        <dbReference type="ARBA" id="ARBA00022452"/>
    </source>
</evidence>
<dbReference type="InterPro" id="IPR039426">
    <property type="entry name" value="TonB-dep_rcpt-like"/>
</dbReference>
<comment type="similarity">
    <text evidence="10 11">Belongs to the TonB-dependent receptor family.</text>
</comment>
<dbReference type="AlphaFoldDB" id="H1DJF2"/>
<dbReference type="PANTHER" id="PTHR30069">
    <property type="entry name" value="TONB-DEPENDENT OUTER MEMBRANE RECEPTOR"/>
    <property type="match status" value="1"/>
</dbReference>
<evidence type="ECO:0000256" key="7">
    <source>
        <dbReference type="ARBA" id="ARBA00023136"/>
    </source>
</evidence>
<dbReference type="eggNOG" id="COG4206">
    <property type="taxonomic scope" value="Bacteria"/>
</dbReference>
<accession>H1DJF2</accession>
<gene>
    <name evidence="14" type="ORF">HMPREF9449_02024</name>
</gene>
<dbReference type="GO" id="GO:0009279">
    <property type="term" value="C:cell outer membrane"/>
    <property type="evidence" value="ECO:0007669"/>
    <property type="project" value="UniProtKB-SubCell"/>
</dbReference>
<evidence type="ECO:0000313" key="14">
    <source>
        <dbReference type="EMBL" id="EHP46407.1"/>
    </source>
</evidence>
<keyword evidence="5" id="KW-0732">Signal</keyword>
<evidence type="ECO:0000259" key="13">
    <source>
        <dbReference type="Pfam" id="PF07715"/>
    </source>
</evidence>
<evidence type="ECO:0000256" key="4">
    <source>
        <dbReference type="ARBA" id="ARBA00022692"/>
    </source>
</evidence>
<sequence>MGISFPMQAQQVDTTQIYELQQVDVSAEKRPSVVRSLTPVQIVEGEEIARLGYQSLADVVRRFAGVAVKDYGGIGGLKTVSVRSLGANHTAVVYDGIVVSNCQAGQIDIGRFSLDNVARVSLAVGQESHIFQSARMFASAGVLNIQSEIPDFRENRLYGLKAQIKGGSFGLINPAMRYFARLSPRTKIVLDGDFMRADGTYPFRHKNGNFMIHGKRYNSDILSWHSEINLYTVLKDSSHWNTKAYYFDSKRGLPGNIILYNPYAAERLWDKNFFIQSGYEKHFDRKWALKTALKYNYSWNKYRDINPAYPDKGVLEDRHRQQEYYVSATALFRPIENWAFSLATDGAVNTLRTTVDTLDPVRYSALAAFSARYQYRFLTVTAVILHTWMKDKGKAGNSLADHYKCTPSVGLSLRPWDTQNLYIRFLYKHTFRLPTFNDLYYLRMGNTNLRPELAREYNVGITWSGAPFQFTDFITFTADVYYNRVDDKIVARPTNYVWKMMNMGKVDITGVDLNFTGDISLAARIRLSLSANYTWQKAVDVTNPDKENYKDQIPYTPQHTGNGAFALEMPWVSLSYTCIAVGERYSLPQNIEQNLIPGYVEHGLSVSREFEWKNCALRLQAECVNFTDKQYAVIKDYPMPGRSWRFTGRIRF</sequence>
<evidence type="ECO:0000313" key="15">
    <source>
        <dbReference type="Proteomes" id="UP000004892"/>
    </source>
</evidence>
<dbReference type="Gene3D" id="2.40.170.20">
    <property type="entry name" value="TonB-dependent receptor, beta-barrel domain"/>
    <property type="match status" value="1"/>
</dbReference>
<evidence type="ECO:0000256" key="9">
    <source>
        <dbReference type="ARBA" id="ARBA00023237"/>
    </source>
</evidence>
<dbReference type="PROSITE" id="PS52016">
    <property type="entry name" value="TONB_DEPENDENT_REC_3"/>
    <property type="match status" value="1"/>
</dbReference>
<dbReference type="InterPro" id="IPR036942">
    <property type="entry name" value="Beta-barrel_TonB_sf"/>
</dbReference>
<evidence type="ECO:0000259" key="12">
    <source>
        <dbReference type="Pfam" id="PF00593"/>
    </source>
</evidence>
<keyword evidence="6 11" id="KW-0798">TonB box</keyword>
<keyword evidence="15" id="KW-1185">Reference proteome</keyword>
<keyword evidence="8" id="KW-0675">Receptor</keyword>
<dbReference type="STRING" id="742817.HMPREF9449_02024"/>
<dbReference type="InterPro" id="IPR012910">
    <property type="entry name" value="Plug_dom"/>
</dbReference>
<evidence type="ECO:0008006" key="16">
    <source>
        <dbReference type="Google" id="ProtNLM"/>
    </source>
</evidence>
<name>H1DJF2_9BACT</name>
<evidence type="ECO:0000256" key="11">
    <source>
        <dbReference type="RuleBase" id="RU003357"/>
    </source>
</evidence>
<keyword evidence="2 10" id="KW-0813">Transport</keyword>
<dbReference type="GO" id="GO:0015344">
    <property type="term" value="F:siderophore uptake transmembrane transporter activity"/>
    <property type="evidence" value="ECO:0007669"/>
    <property type="project" value="TreeGrafter"/>
</dbReference>
<comment type="caution">
    <text evidence="14">The sequence shown here is derived from an EMBL/GenBank/DDBJ whole genome shotgun (WGS) entry which is preliminary data.</text>
</comment>
<dbReference type="Pfam" id="PF07715">
    <property type="entry name" value="Plug"/>
    <property type="match status" value="1"/>
</dbReference>
<evidence type="ECO:0000256" key="6">
    <source>
        <dbReference type="ARBA" id="ARBA00023077"/>
    </source>
</evidence>
<dbReference type="PATRIC" id="fig|742817.3.peg.2161"/>
<protein>
    <recommendedName>
        <fullName evidence="16">TonB-dependent receptor</fullName>
    </recommendedName>
</protein>
<dbReference type="Pfam" id="PF00593">
    <property type="entry name" value="TonB_dep_Rec_b-barrel"/>
    <property type="match status" value="1"/>
</dbReference>
<keyword evidence="7 10" id="KW-0472">Membrane</keyword>
<dbReference type="PANTHER" id="PTHR30069:SF29">
    <property type="entry name" value="HEMOGLOBIN AND HEMOGLOBIN-HAPTOGLOBIN-BINDING PROTEIN 1-RELATED"/>
    <property type="match status" value="1"/>
</dbReference>
<evidence type="ECO:0000256" key="10">
    <source>
        <dbReference type="PROSITE-ProRule" id="PRU01360"/>
    </source>
</evidence>
<proteinExistence type="inferred from homology"/>
<evidence type="ECO:0000256" key="8">
    <source>
        <dbReference type="ARBA" id="ARBA00023170"/>
    </source>
</evidence>
<dbReference type="HOGENOM" id="CLU_026226_0_0_10"/>
<keyword evidence="3 10" id="KW-1134">Transmembrane beta strand</keyword>
<organism evidence="14 15">
    <name type="scientific">Odoribacter laneus YIT 12061</name>
    <dbReference type="NCBI Taxonomy" id="742817"/>
    <lineage>
        <taxon>Bacteria</taxon>
        <taxon>Pseudomonadati</taxon>
        <taxon>Bacteroidota</taxon>
        <taxon>Bacteroidia</taxon>
        <taxon>Bacteroidales</taxon>
        <taxon>Odoribacteraceae</taxon>
        <taxon>Odoribacter</taxon>
    </lineage>
</organism>
<reference evidence="14 15" key="1">
    <citation type="submission" date="2012-01" db="EMBL/GenBank/DDBJ databases">
        <title>The Genome Sequence of Odoribacter laneus YIT 12061.</title>
        <authorList>
            <consortium name="The Broad Institute Genome Sequencing Platform"/>
            <person name="Earl A."/>
            <person name="Ward D."/>
            <person name="Feldgarden M."/>
            <person name="Gevers D."/>
            <person name="Morotomi M."/>
            <person name="Young S.K."/>
            <person name="Zeng Q."/>
            <person name="Gargeya S."/>
            <person name="Fitzgerald M."/>
            <person name="Haas B."/>
            <person name="Abouelleil A."/>
            <person name="Alvarado L."/>
            <person name="Arachchi H.M."/>
            <person name="Berlin A."/>
            <person name="Chapman S.B."/>
            <person name="Gearin G."/>
            <person name="Goldberg J."/>
            <person name="Griggs A."/>
            <person name="Gujja S."/>
            <person name="Hansen M."/>
            <person name="Heiman D."/>
            <person name="Howarth C."/>
            <person name="Larimer J."/>
            <person name="Lui A."/>
            <person name="MacDonald P.J.P."/>
            <person name="McCowen C."/>
            <person name="Montmayeur A."/>
            <person name="Murphy C."/>
            <person name="Neiman D."/>
            <person name="Pearson M."/>
            <person name="Priest M."/>
            <person name="Roberts A."/>
            <person name="Saif S."/>
            <person name="Shea T."/>
            <person name="Sisk P."/>
            <person name="Stolte C."/>
            <person name="Sykes S."/>
            <person name="Wortman J."/>
            <person name="Nusbaum C."/>
            <person name="Birren B."/>
        </authorList>
    </citation>
    <scope>NUCLEOTIDE SEQUENCE [LARGE SCALE GENOMIC DNA]</scope>
    <source>
        <strain evidence="14 15">YIT 12061</strain>
    </source>
</reference>
<feature type="domain" description="TonB-dependent receptor plug" evidence="13">
    <location>
        <begin position="36"/>
        <end position="133"/>
    </location>
</feature>
<dbReference type="InterPro" id="IPR037066">
    <property type="entry name" value="Plug_dom_sf"/>
</dbReference>
<evidence type="ECO:0000256" key="2">
    <source>
        <dbReference type="ARBA" id="ARBA00022448"/>
    </source>
</evidence>
<dbReference type="InterPro" id="IPR000531">
    <property type="entry name" value="Beta-barrel_TonB"/>
</dbReference>
<dbReference type="Proteomes" id="UP000004892">
    <property type="component" value="Unassembled WGS sequence"/>
</dbReference>
<dbReference type="GO" id="GO:0044718">
    <property type="term" value="P:siderophore transmembrane transport"/>
    <property type="evidence" value="ECO:0007669"/>
    <property type="project" value="TreeGrafter"/>
</dbReference>
<dbReference type="EMBL" id="ADMC01000025">
    <property type="protein sequence ID" value="EHP46407.1"/>
    <property type="molecule type" value="Genomic_DNA"/>
</dbReference>
<dbReference type="Gene3D" id="2.170.130.10">
    <property type="entry name" value="TonB-dependent receptor, plug domain"/>
    <property type="match status" value="1"/>
</dbReference>
<evidence type="ECO:0000256" key="5">
    <source>
        <dbReference type="ARBA" id="ARBA00022729"/>
    </source>
</evidence>